<keyword evidence="6" id="KW-0240">DNA-directed RNA polymerase</keyword>
<evidence type="ECO:0000256" key="12">
    <source>
        <dbReference type="ARBA" id="ARBA00045808"/>
    </source>
</evidence>
<name>A0A182FGD3_ANOAL</name>
<dbReference type="SMART" id="SM00657">
    <property type="entry name" value="RPOL4c"/>
    <property type="match status" value="1"/>
</dbReference>
<feature type="domain" description="RNA polymerase Rpb4/RPC9 core" evidence="15">
    <location>
        <begin position="1"/>
        <end position="120"/>
    </location>
</feature>
<dbReference type="EnsemblMetazoa" id="AALB005574-RA">
    <property type="protein sequence ID" value="AALB005574-PA"/>
    <property type="gene ID" value="AALB005574"/>
</dbReference>
<sequence>MEIVNPNAAILTNFEVMTALKNMKSNKKKYGLHNLATITYETVQYLEETPCKEQTTAAIIEFLQAMKRFNLTKNECLMMVNDPPSSPLHIQLMIEDSDERLTEEQVACIIELAAKLRPAVATETETVTTSNVSGSTPQTGDDGNRA</sequence>
<dbReference type="VEuPathDB" id="VectorBase:AALB20_034546"/>
<dbReference type="VEuPathDB" id="VectorBase:AALB005574"/>
<evidence type="ECO:0000256" key="7">
    <source>
        <dbReference type="ARBA" id="ARBA00023136"/>
    </source>
</evidence>
<keyword evidence="9" id="KW-0539">Nucleus</keyword>
<evidence type="ECO:0000256" key="9">
    <source>
        <dbReference type="ARBA" id="ARBA00023242"/>
    </source>
</evidence>
<dbReference type="InterPro" id="IPR038324">
    <property type="entry name" value="Rpb4/RPC9_sf"/>
</dbReference>
<evidence type="ECO:0000256" key="4">
    <source>
        <dbReference type="ARBA" id="ARBA00016672"/>
    </source>
</evidence>
<evidence type="ECO:0000256" key="14">
    <source>
        <dbReference type="SAM" id="MobiDB-lite"/>
    </source>
</evidence>
<dbReference type="FunFam" id="1.20.1250.40:FF:000002">
    <property type="entry name" value="DNA-directed RNA polymerase III subunit RPC9"/>
    <property type="match status" value="1"/>
</dbReference>
<comment type="subunit">
    <text evidence="11">Component of the RNA polymerase III complex consisting of 17 subunits: a ten-subunit horseshoe-shaped catalytic core composed of POLR3A/RPC1, POLR3B/RPC2, POLR1C/RPAC1, POLR1D/RPAC2, POLR3K/RPC10, POLR2E/RPABC1, POLR2F/RPABC2, POLR2H/RPABC3, POLR2K/RPABC4 and POLR2L/RPABC5; a mobile stalk composed of two subunits POLR3H/RPC8 and CRCP/RPC9, protruding from the core and functioning primarily in transcription initiation; and additional subunits homologous to general transcription factors of the RNA polymerase II machinery, POLR3C/RPC3-POLR3F/RPC6-POLR3G/RPC7 heterotrimer required for transcription initiation and POLR3D/RPC4-POLR3E/RPC5 heterodimer involved in both transcription initiation and termination.</text>
</comment>
<evidence type="ECO:0000313" key="17">
    <source>
        <dbReference type="Proteomes" id="UP000069272"/>
    </source>
</evidence>
<dbReference type="PANTHER" id="PTHR15561:SF0">
    <property type="entry name" value="DNA-DIRECTED RNA POLYMERASE III SUBUNIT RPC9"/>
    <property type="match status" value="1"/>
</dbReference>
<feature type="compositionally biased region" description="Polar residues" evidence="14">
    <location>
        <begin position="130"/>
        <end position="146"/>
    </location>
</feature>
<dbReference type="Proteomes" id="UP000069272">
    <property type="component" value="Chromosome 3L"/>
</dbReference>
<dbReference type="CTD" id="32678"/>
<dbReference type="GO" id="GO:0005886">
    <property type="term" value="C:plasma membrane"/>
    <property type="evidence" value="ECO:0007669"/>
    <property type="project" value="UniProtKB-SubCell"/>
</dbReference>
<proteinExistence type="inferred from homology"/>
<feature type="region of interest" description="Disordered" evidence="14">
    <location>
        <begin position="121"/>
        <end position="146"/>
    </location>
</feature>
<dbReference type="STRING" id="7167.A0A182FGD3"/>
<keyword evidence="5" id="KW-1003">Cell membrane</keyword>
<dbReference type="InterPro" id="IPR010997">
    <property type="entry name" value="HRDC-like_sf"/>
</dbReference>
<dbReference type="GeneID" id="118463970"/>
<evidence type="ECO:0000256" key="13">
    <source>
        <dbReference type="ARBA" id="ARBA00073026"/>
    </source>
</evidence>
<evidence type="ECO:0000256" key="8">
    <source>
        <dbReference type="ARBA" id="ARBA00023163"/>
    </source>
</evidence>
<dbReference type="PANTHER" id="PTHR15561">
    <property type="entry name" value="CALCITONIN GENE-RELATED PEPTIDE-RECEPTOR COMPONENT PROTEIN"/>
    <property type="match status" value="1"/>
</dbReference>
<evidence type="ECO:0000256" key="6">
    <source>
        <dbReference type="ARBA" id="ARBA00022478"/>
    </source>
</evidence>
<comment type="subcellular location">
    <subcellularLocation>
        <location evidence="2">Cell membrane</location>
        <topology evidence="2">Peripheral membrane protein</topology>
        <orientation evidence="2">Cytoplasmic side</orientation>
    </subcellularLocation>
    <subcellularLocation>
        <location evidence="1">Nucleus</location>
    </subcellularLocation>
</comment>
<dbReference type="SUPFAM" id="SSF47819">
    <property type="entry name" value="HRDC-like"/>
    <property type="match status" value="1"/>
</dbReference>
<organism evidence="16 17">
    <name type="scientific">Anopheles albimanus</name>
    <name type="common">New world malaria mosquito</name>
    <dbReference type="NCBI Taxonomy" id="7167"/>
    <lineage>
        <taxon>Eukaryota</taxon>
        <taxon>Metazoa</taxon>
        <taxon>Ecdysozoa</taxon>
        <taxon>Arthropoda</taxon>
        <taxon>Hexapoda</taxon>
        <taxon>Insecta</taxon>
        <taxon>Pterygota</taxon>
        <taxon>Neoptera</taxon>
        <taxon>Endopterygota</taxon>
        <taxon>Diptera</taxon>
        <taxon>Nematocera</taxon>
        <taxon>Culicoidea</taxon>
        <taxon>Culicidae</taxon>
        <taxon>Anophelinae</taxon>
        <taxon>Anopheles</taxon>
    </lineage>
</organism>
<comment type="function">
    <text evidence="12">DNA-dependent RNA polymerase catalyzes the transcription of DNA into RNA using the four ribonucleoside triphosphates as substrates. Specific peripheric component of RNA polymerase III (Pol III) which synthesizes small non-coding RNAs including 5S rRNA, snRNAs, tRNAs and miRNAs from at least 500 distinct genomic loci. With POLR3H/RPC8 forms a mobile stalk that protrudes from Pol III core and functions primarily in transcription initiation. Pol III plays a key role in sensing and limiting infection by intracellular bacteria and DNA viruses. Acts as nuclear and cytosolic DNA sensor involved in innate immune response. Can sense non-self dsDNA that serves as template for transcription into dsRNA. The non-self RNA polymerase III transcripts, such as Epstein-Barr virus-encoded RNAs (EBERs) induce type I interferon and NF-kappa-B through the RIG-I pathway.</text>
</comment>
<dbReference type="GO" id="GO:0000166">
    <property type="term" value="F:nucleotide binding"/>
    <property type="evidence" value="ECO:0007669"/>
    <property type="project" value="InterPro"/>
</dbReference>
<evidence type="ECO:0000256" key="11">
    <source>
        <dbReference type="ARBA" id="ARBA00044007"/>
    </source>
</evidence>
<dbReference type="RefSeq" id="XP_035786865.1">
    <property type="nucleotide sequence ID" value="XM_035930972.1"/>
</dbReference>
<dbReference type="Pfam" id="PF03874">
    <property type="entry name" value="RNA_pol_Rpb4"/>
    <property type="match status" value="1"/>
</dbReference>
<evidence type="ECO:0000259" key="15">
    <source>
        <dbReference type="SMART" id="SM00657"/>
    </source>
</evidence>
<dbReference type="KEGG" id="aali:118463970"/>
<keyword evidence="8" id="KW-0804">Transcription</keyword>
<evidence type="ECO:0000256" key="10">
    <source>
        <dbReference type="ARBA" id="ARBA00043924"/>
    </source>
</evidence>
<reference evidence="16" key="2">
    <citation type="submission" date="2022-08" db="UniProtKB">
        <authorList>
            <consortium name="EnsemblMetazoa"/>
        </authorList>
    </citation>
    <scope>IDENTIFICATION</scope>
    <source>
        <strain evidence="16">STECLA/ALBI9_A</strain>
    </source>
</reference>
<comment type="function">
    <text evidence="10">Accessory protein for the calcitonin gene-related peptide (CGRP) receptor. It modulates CGRP responsiveness in a variety of tissues.</text>
</comment>
<evidence type="ECO:0000313" key="16">
    <source>
        <dbReference type="EnsemblMetazoa" id="AALB005574-PA"/>
    </source>
</evidence>
<evidence type="ECO:0000256" key="5">
    <source>
        <dbReference type="ARBA" id="ARBA00022475"/>
    </source>
</evidence>
<comment type="similarity">
    <text evidence="3">Belongs to the eukaryotic RPC9 RNA polymerase subunit family.</text>
</comment>
<accession>A0A182FGD3</accession>
<dbReference type="InterPro" id="IPR006590">
    <property type="entry name" value="RNA_pol_Rpb4/RPC9_core"/>
</dbReference>
<evidence type="ECO:0000256" key="3">
    <source>
        <dbReference type="ARBA" id="ARBA00006898"/>
    </source>
</evidence>
<dbReference type="InterPro" id="IPR005574">
    <property type="entry name" value="Rpb4/RPC9"/>
</dbReference>
<dbReference type="GO" id="GO:0005666">
    <property type="term" value="C:RNA polymerase III complex"/>
    <property type="evidence" value="ECO:0007669"/>
    <property type="project" value="InterPro"/>
</dbReference>
<keyword evidence="7" id="KW-0472">Membrane</keyword>
<evidence type="ECO:0000256" key="1">
    <source>
        <dbReference type="ARBA" id="ARBA00004123"/>
    </source>
</evidence>
<reference evidence="16 17" key="1">
    <citation type="journal article" date="2017" name="G3 (Bethesda)">
        <title>The Physical Genome Mapping of Anopheles albimanus Corrected Scaffold Misassemblies and Identified Interarm Rearrangements in Genus Anopheles.</title>
        <authorList>
            <person name="Artemov G.N."/>
            <person name="Peery A.N."/>
            <person name="Jiang X."/>
            <person name="Tu Z."/>
            <person name="Stegniy V.N."/>
            <person name="Sharakhova M.V."/>
            <person name="Sharakhov I.V."/>
        </authorList>
    </citation>
    <scope>NUCLEOTIDE SEQUENCE [LARGE SCALE GENOMIC DNA]</scope>
    <source>
        <strain evidence="16 17">ALBI9_A</strain>
    </source>
</reference>
<dbReference type="GO" id="GO:0006384">
    <property type="term" value="P:transcription initiation at RNA polymerase III promoter"/>
    <property type="evidence" value="ECO:0007669"/>
    <property type="project" value="InterPro"/>
</dbReference>
<keyword evidence="17" id="KW-1185">Reference proteome</keyword>
<dbReference type="AlphaFoldDB" id="A0A182FGD3"/>
<protein>
    <recommendedName>
        <fullName evidence="4">DNA-directed RNA polymerase III subunit RPC9</fullName>
    </recommendedName>
    <alternativeName>
        <fullName evidence="13">DNA-directed RNA polymerase III subunit rpc9</fullName>
    </alternativeName>
</protein>
<dbReference type="InterPro" id="IPR038846">
    <property type="entry name" value="RPC9"/>
</dbReference>
<evidence type="ECO:0000256" key="2">
    <source>
        <dbReference type="ARBA" id="ARBA00004413"/>
    </source>
</evidence>
<dbReference type="Gene3D" id="1.20.1250.40">
    <property type="match status" value="1"/>
</dbReference>